<evidence type="ECO:0000259" key="2">
    <source>
        <dbReference type="PROSITE" id="PS50943"/>
    </source>
</evidence>
<reference evidence="3 4" key="1">
    <citation type="submission" date="2018-09" db="EMBL/GenBank/DDBJ databases">
        <title>Mesorhizobium carmichaelinearum sp. nov. isolated from Carmichaelinea spp. root nodules in New Zealand.</title>
        <authorList>
            <person name="De Meyer S.E."/>
        </authorList>
    </citation>
    <scope>NUCLEOTIDE SEQUENCE [LARGE SCALE GENOMIC DNA]</scope>
    <source>
        <strain evidence="3 4">ICMP19557</strain>
    </source>
</reference>
<dbReference type="Pfam" id="PF01381">
    <property type="entry name" value="HTH_3"/>
    <property type="match status" value="1"/>
</dbReference>
<protein>
    <submittedName>
        <fullName evidence="3">XRE family transcriptional regulator</fullName>
    </submittedName>
</protein>
<evidence type="ECO:0000313" key="4">
    <source>
        <dbReference type="Proteomes" id="UP000272706"/>
    </source>
</evidence>
<dbReference type="EMBL" id="QZWZ01000030">
    <property type="protein sequence ID" value="RJT31496.1"/>
    <property type="molecule type" value="Genomic_DNA"/>
</dbReference>
<organism evidence="3 4">
    <name type="scientific">Mesorhizobium waimense</name>
    <dbReference type="NCBI Taxonomy" id="1300307"/>
    <lineage>
        <taxon>Bacteria</taxon>
        <taxon>Pseudomonadati</taxon>
        <taxon>Pseudomonadota</taxon>
        <taxon>Alphaproteobacteria</taxon>
        <taxon>Hyphomicrobiales</taxon>
        <taxon>Phyllobacteriaceae</taxon>
        <taxon>Mesorhizobium</taxon>
    </lineage>
</organism>
<proteinExistence type="predicted"/>
<dbReference type="Gene3D" id="1.10.260.40">
    <property type="entry name" value="lambda repressor-like DNA-binding domains"/>
    <property type="match status" value="1"/>
</dbReference>
<sequence>MEIRKVFARNLRRHRHKKKLSHEALAHEAGVDRTYISALERGVYGASIDMVQKLAKVLEVDPAALLDPRSE</sequence>
<dbReference type="RefSeq" id="WP_120017591.1">
    <property type="nucleotide sequence ID" value="NZ_QZWZ01000030.1"/>
</dbReference>
<dbReference type="SMART" id="SM00530">
    <property type="entry name" value="HTH_XRE"/>
    <property type="match status" value="1"/>
</dbReference>
<evidence type="ECO:0000256" key="1">
    <source>
        <dbReference type="ARBA" id="ARBA00023125"/>
    </source>
</evidence>
<dbReference type="OrthoDB" id="2986852at2"/>
<comment type="caution">
    <text evidence="3">The sequence shown here is derived from an EMBL/GenBank/DDBJ whole genome shotgun (WGS) entry which is preliminary data.</text>
</comment>
<dbReference type="InterPro" id="IPR010982">
    <property type="entry name" value="Lambda_DNA-bd_dom_sf"/>
</dbReference>
<dbReference type="GO" id="GO:0005829">
    <property type="term" value="C:cytosol"/>
    <property type="evidence" value="ECO:0007669"/>
    <property type="project" value="TreeGrafter"/>
</dbReference>
<dbReference type="GO" id="GO:0003677">
    <property type="term" value="F:DNA binding"/>
    <property type="evidence" value="ECO:0007669"/>
    <property type="project" value="UniProtKB-KW"/>
</dbReference>
<dbReference type="InterPro" id="IPR001387">
    <property type="entry name" value="Cro/C1-type_HTH"/>
</dbReference>
<dbReference type="Proteomes" id="UP000272706">
    <property type="component" value="Unassembled WGS sequence"/>
</dbReference>
<evidence type="ECO:0000313" key="3">
    <source>
        <dbReference type="EMBL" id="RJT31496.1"/>
    </source>
</evidence>
<feature type="domain" description="HTH cro/C1-type" evidence="2">
    <location>
        <begin position="11"/>
        <end position="65"/>
    </location>
</feature>
<accession>A0A3A5KFV1</accession>
<dbReference type="GO" id="GO:0003700">
    <property type="term" value="F:DNA-binding transcription factor activity"/>
    <property type="evidence" value="ECO:0007669"/>
    <property type="project" value="TreeGrafter"/>
</dbReference>
<dbReference type="PANTHER" id="PTHR46797:SF1">
    <property type="entry name" value="METHYLPHOSPHONATE SYNTHASE"/>
    <property type="match status" value="1"/>
</dbReference>
<dbReference type="AlphaFoldDB" id="A0A3A5KFV1"/>
<dbReference type="SUPFAM" id="SSF47413">
    <property type="entry name" value="lambda repressor-like DNA-binding domains"/>
    <property type="match status" value="1"/>
</dbReference>
<dbReference type="CDD" id="cd00093">
    <property type="entry name" value="HTH_XRE"/>
    <property type="match status" value="1"/>
</dbReference>
<dbReference type="PANTHER" id="PTHR46797">
    <property type="entry name" value="HTH-TYPE TRANSCRIPTIONAL REGULATOR"/>
    <property type="match status" value="1"/>
</dbReference>
<name>A0A3A5KFV1_9HYPH</name>
<keyword evidence="4" id="KW-1185">Reference proteome</keyword>
<gene>
    <name evidence="3" type="ORF">D3227_28465</name>
</gene>
<dbReference type="PROSITE" id="PS50943">
    <property type="entry name" value="HTH_CROC1"/>
    <property type="match status" value="1"/>
</dbReference>
<keyword evidence="1" id="KW-0238">DNA-binding</keyword>
<dbReference type="InterPro" id="IPR050807">
    <property type="entry name" value="TransReg_Diox_bact_type"/>
</dbReference>